<reference evidence="2 3" key="1">
    <citation type="journal article" date="2016" name="Mol. Biol. Evol.">
        <title>Comparative Genomics of Early-Diverging Mushroom-Forming Fungi Provides Insights into the Origins of Lignocellulose Decay Capabilities.</title>
        <authorList>
            <person name="Nagy L.G."/>
            <person name="Riley R."/>
            <person name="Tritt A."/>
            <person name="Adam C."/>
            <person name="Daum C."/>
            <person name="Floudas D."/>
            <person name="Sun H."/>
            <person name="Yadav J.S."/>
            <person name="Pangilinan J."/>
            <person name="Larsson K.H."/>
            <person name="Matsuura K."/>
            <person name="Barry K."/>
            <person name="Labutti K."/>
            <person name="Kuo R."/>
            <person name="Ohm R.A."/>
            <person name="Bhattacharya S.S."/>
            <person name="Shirouzu T."/>
            <person name="Yoshinaga Y."/>
            <person name="Martin F.M."/>
            <person name="Grigoriev I.V."/>
            <person name="Hibbett D.S."/>
        </authorList>
    </citation>
    <scope>NUCLEOTIDE SEQUENCE [LARGE SCALE GENOMIC DNA]</scope>
    <source>
        <strain evidence="2 3">HHB10207 ss-3</strain>
    </source>
</reference>
<dbReference type="Proteomes" id="UP000076798">
    <property type="component" value="Unassembled WGS sequence"/>
</dbReference>
<protein>
    <submittedName>
        <fullName evidence="2">Uncharacterized protein</fullName>
    </submittedName>
</protein>
<dbReference type="STRING" id="1314776.A0A166IG54"/>
<keyword evidence="3" id="KW-1185">Reference proteome</keyword>
<dbReference type="InterPro" id="IPR016712">
    <property type="entry name" value="Rbsml_bS1m-like"/>
</dbReference>
<dbReference type="PANTHER" id="PTHR28058:SF1">
    <property type="entry name" value="SMALL RIBOSOMAL SUBUNIT PROTEIN BS1M"/>
    <property type="match status" value="1"/>
</dbReference>
<dbReference type="EMBL" id="KV428006">
    <property type="protein sequence ID" value="KZT43713.1"/>
    <property type="molecule type" value="Genomic_DNA"/>
</dbReference>
<dbReference type="OrthoDB" id="2735536at2759"/>
<accession>A0A166IG54</accession>
<proteinExistence type="predicted"/>
<evidence type="ECO:0000313" key="2">
    <source>
        <dbReference type="EMBL" id="KZT43713.1"/>
    </source>
</evidence>
<organism evidence="2 3">
    <name type="scientific">Sistotremastrum suecicum HHB10207 ss-3</name>
    <dbReference type="NCBI Taxonomy" id="1314776"/>
    <lineage>
        <taxon>Eukaryota</taxon>
        <taxon>Fungi</taxon>
        <taxon>Dikarya</taxon>
        <taxon>Basidiomycota</taxon>
        <taxon>Agaricomycotina</taxon>
        <taxon>Agaricomycetes</taxon>
        <taxon>Sistotremastrales</taxon>
        <taxon>Sistotremastraceae</taxon>
        <taxon>Sistotremastrum</taxon>
    </lineage>
</organism>
<dbReference type="AlphaFoldDB" id="A0A166IG54"/>
<feature type="region of interest" description="Disordered" evidence="1">
    <location>
        <begin position="395"/>
        <end position="453"/>
    </location>
</feature>
<name>A0A166IG54_9AGAM</name>
<dbReference type="Pfam" id="PF11709">
    <property type="entry name" value="Mit_ribos_Mrp51"/>
    <property type="match status" value="1"/>
</dbReference>
<evidence type="ECO:0000256" key="1">
    <source>
        <dbReference type="SAM" id="MobiDB-lite"/>
    </source>
</evidence>
<evidence type="ECO:0000313" key="3">
    <source>
        <dbReference type="Proteomes" id="UP000076798"/>
    </source>
</evidence>
<feature type="compositionally biased region" description="Basic and acidic residues" evidence="1">
    <location>
        <begin position="421"/>
        <end position="431"/>
    </location>
</feature>
<sequence length="467" mass="52258">MQASALRSAHRNSRPPIVKAGVARRAYATAKPQTSKERSAELIPAEIENVEGVREEHAAPSNFASLLRRSKFASFDPTVSQVYTSYDGHAHRGDWGLKRPLSLRKKRDSYITVKAVDSHEQQTEWYGAEQKARWIRTIKELGVAPSTSHTSKWLDIMGGTEKFFYDSDFSMRPADGPYGPLAQPNHGPISEHEPWKPTNPARIHKRGFPHIPAMHPKQIKLLAKGLQAKRPDFRKFLKQGHADAKAPNTEPLRYLQSFHQRGVNAVDRFLSAEQQKEYHKPASKAIFPMPHPNAGLSYVALSNVTNKFLYPSLHSRLLGYSSSLDYLAVGVGGLVARLHRVEAGDERPAAKEDMVAHRQPVKIRAKRLTLFNPPDVVTKARSRFSEIETRLDVTTEGDLRSNTSNGKQPGSAEYVSYSNETDGKNDVDIAKPPRKSIVYGRNGSSRPHDDNSNMLVQLRGMIRQAKA</sequence>
<gene>
    <name evidence="2" type="ORF">SISSUDRAFT_1039586</name>
</gene>
<dbReference type="PANTHER" id="PTHR28058">
    <property type="entry name" value="37S RIBOSOMAL PROTEIN MRP51, MITOCHONDRIAL"/>
    <property type="match status" value="1"/>
</dbReference>